<proteinExistence type="predicted"/>
<reference evidence="2 3" key="1">
    <citation type="submission" date="2019-04" db="EMBL/GenBank/DDBJ databases">
        <title>Three New Species of Nocardioides, Nocardioides euryhalodurans sp. nov., Nocardioides seonyuensis sp. nov. and Nocardioides eburneoflavus sp. nov. Isolated from Soil.</title>
        <authorList>
            <person name="Roh S.G."/>
            <person name="Lee C."/>
            <person name="Kim M.-K."/>
            <person name="Kim S.B."/>
        </authorList>
    </citation>
    <scope>NUCLEOTIDE SEQUENCE [LARGE SCALE GENOMIC DNA]</scope>
    <source>
        <strain evidence="2 3">MMS17-SY213</strain>
    </source>
</reference>
<evidence type="ECO:0000313" key="2">
    <source>
        <dbReference type="EMBL" id="TGN64887.1"/>
    </source>
</evidence>
<gene>
    <name evidence="2" type="ORF">EXE59_13630</name>
</gene>
<feature type="transmembrane region" description="Helical" evidence="1">
    <location>
        <begin position="45"/>
        <end position="71"/>
    </location>
</feature>
<organism evidence="2 3">
    <name type="scientific">Nocardioides eburneiflavus</name>
    <dbReference type="NCBI Taxonomy" id="2518372"/>
    <lineage>
        <taxon>Bacteria</taxon>
        <taxon>Bacillati</taxon>
        <taxon>Actinomycetota</taxon>
        <taxon>Actinomycetes</taxon>
        <taxon>Propionibacteriales</taxon>
        <taxon>Nocardioidaceae</taxon>
        <taxon>Nocardioides</taxon>
    </lineage>
</organism>
<keyword evidence="1" id="KW-0812">Transmembrane</keyword>
<keyword evidence="1" id="KW-0472">Membrane</keyword>
<evidence type="ECO:0000313" key="3">
    <source>
        <dbReference type="Proteomes" id="UP000297496"/>
    </source>
</evidence>
<name>A0A4Z1CH79_9ACTN</name>
<accession>A0A4Z1CH79</accession>
<keyword evidence="3" id="KW-1185">Reference proteome</keyword>
<protein>
    <submittedName>
        <fullName evidence="2">Uncharacterized protein</fullName>
    </submittedName>
</protein>
<keyword evidence="1" id="KW-1133">Transmembrane helix</keyword>
<dbReference type="AlphaFoldDB" id="A0A4Z1CH79"/>
<dbReference type="RefSeq" id="WP_135839392.1">
    <property type="nucleotide sequence ID" value="NZ_SRRO01000001.1"/>
</dbReference>
<comment type="caution">
    <text evidence="2">The sequence shown here is derived from an EMBL/GenBank/DDBJ whole genome shotgun (WGS) entry which is preliminary data.</text>
</comment>
<dbReference type="Proteomes" id="UP000297496">
    <property type="component" value="Unassembled WGS sequence"/>
</dbReference>
<dbReference type="EMBL" id="SRRO01000001">
    <property type="protein sequence ID" value="TGN64887.1"/>
    <property type="molecule type" value="Genomic_DNA"/>
</dbReference>
<evidence type="ECO:0000256" key="1">
    <source>
        <dbReference type="SAM" id="Phobius"/>
    </source>
</evidence>
<sequence>MRVLGIFDSAWTLLVLAATGAVLGLVVKAAVSADAGWGVAAGLGALGGVVVHYLGTGLLWIYGLTAAAGAARRATRRD</sequence>